<proteinExistence type="inferred from homology"/>
<dbReference type="PANTHER" id="PTHR10366:SF562">
    <property type="entry name" value="ALDEHYDE REDUCTASE II (AFU_ORTHOLOGUE AFUA_1G11360)"/>
    <property type="match status" value="1"/>
</dbReference>
<evidence type="ECO:0000256" key="1">
    <source>
        <dbReference type="ARBA" id="ARBA00023002"/>
    </source>
</evidence>
<dbReference type="Gene3D" id="3.40.50.720">
    <property type="entry name" value="NAD(P)-binding Rossmann-like Domain"/>
    <property type="match status" value="1"/>
</dbReference>
<protein>
    <recommendedName>
        <fullName evidence="3">NAD-dependent epimerase/dehydratase domain-containing protein</fullName>
    </recommendedName>
</protein>
<evidence type="ECO:0000313" key="5">
    <source>
        <dbReference type="Proteomes" id="UP001310594"/>
    </source>
</evidence>
<dbReference type="InterPro" id="IPR050425">
    <property type="entry name" value="NAD(P)_dehydrat-like"/>
</dbReference>
<dbReference type="AlphaFoldDB" id="A0AAN7W2W7"/>
<dbReference type="InterPro" id="IPR036291">
    <property type="entry name" value="NAD(P)-bd_dom_sf"/>
</dbReference>
<name>A0AAN7W2W7_9PEZI</name>
<dbReference type="Pfam" id="PF01370">
    <property type="entry name" value="Epimerase"/>
    <property type="match status" value="1"/>
</dbReference>
<dbReference type="SUPFAM" id="SSF51735">
    <property type="entry name" value="NAD(P)-binding Rossmann-fold domains"/>
    <property type="match status" value="1"/>
</dbReference>
<comment type="caution">
    <text evidence="4">The sequence shown here is derived from an EMBL/GenBank/DDBJ whole genome shotgun (WGS) entry which is preliminary data.</text>
</comment>
<organism evidence="4 5">
    <name type="scientific">Elasticomyces elasticus</name>
    <dbReference type="NCBI Taxonomy" id="574655"/>
    <lineage>
        <taxon>Eukaryota</taxon>
        <taxon>Fungi</taxon>
        <taxon>Dikarya</taxon>
        <taxon>Ascomycota</taxon>
        <taxon>Pezizomycotina</taxon>
        <taxon>Dothideomycetes</taxon>
        <taxon>Dothideomycetidae</taxon>
        <taxon>Mycosphaerellales</taxon>
        <taxon>Teratosphaeriaceae</taxon>
        <taxon>Elasticomyces</taxon>
    </lineage>
</organism>
<gene>
    <name evidence="4" type="ORF">LTR97_010689</name>
</gene>
<keyword evidence="1" id="KW-0560">Oxidoreductase</keyword>
<reference evidence="4" key="1">
    <citation type="submission" date="2023-08" db="EMBL/GenBank/DDBJ databases">
        <title>Black Yeasts Isolated from many extreme environments.</title>
        <authorList>
            <person name="Coleine C."/>
            <person name="Stajich J.E."/>
            <person name="Selbmann L."/>
        </authorList>
    </citation>
    <scope>NUCLEOTIDE SEQUENCE</scope>
    <source>
        <strain evidence="4">CCFEE 5810</strain>
    </source>
</reference>
<evidence type="ECO:0000259" key="3">
    <source>
        <dbReference type="Pfam" id="PF01370"/>
    </source>
</evidence>
<accession>A0AAN7W2W7</accession>
<evidence type="ECO:0000256" key="2">
    <source>
        <dbReference type="ARBA" id="ARBA00023445"/>
    </source>
</evidence>
<dbReference type="InterPro" id="IPR001509">
    <property type="entry name" value="Epimerase_deHydtase"/>
</dbReference>
<sequence length="342" mass="37085">MASTESYAIRVGERILVTGANGFVGSNVVDFLLSLGYIVRGTVRSEKPWLVEMFEAKYGAGRFESCVVPVLDDKKALTRVLDGVSGVVHVASDVTFSSDPAKVIPYVVSATEAILEAASSVTSVKRVVLTSSSAAAVVPQPGKGSLVMNQDTWNDASIQAAWDESTSAEIRGFMVYAASKTEGERAAFNWVKRNKPGFILNSVLPDYTIGEVLHPSIGSTGYLTAQLLEVNETVINLISSQYFIDAKDLARLHAIALFDPSVQSKRLFGFAASFTWRDIIDTLHELRPASEKIVKNIPPAREGFVQIVPPNRSKELLSSFFGQSDWTSLKDSLKANITSLGM</sequence>
<evidence type="ECO:0000313" key="4">
    <source>
        <dbReference type="EMBL" id="KAK5692381.1"/>
    </source>
</evidence>
<comment type="similarity">
    <text evidence="2">Belongs to the NAD(P)-dependent epimerase/dehydratase family. Dihydroflavonol-4-reductase subfamily.</text>
</comment>
<dbReference type="PANTHER" id="PTHR10366">
    <property type="entry name" value="NAD DEPENDENT EPIMERASE/DEHYDRATASE"/>
    <property type="match status" value="1"/>
</dbReference>
<dbReference type="EMBL" id="JAVRQU010000019">
    <property type="protein sequence ID" value="KAK5692381.1"/>
    <property type="molecule type" value="Genomic_DNA"/>
</dbReference>
<dbReference type="Proteomes" id="UP001310594">
    <property type="component" value="Unassembled WGS sequence"/>
</dbReference>
<feature type="domain" description="NAD-dependent epimerase/dehydratase" evidence="3">
    <location>
        <begin position="15"/>
        <end position="257"/>
    </location>
</feature>
<dbReference type="GO" id="GO:0016616">
    <property type="term" value="F:oxidoreductase activity, acting on the CH-OH group of donors, NAD or NADP as acceptor"/>
    <property type="evidence" value="ECO:0007669"/>
    <property type="project" value="TreeGrafter"/>
</dbReference>